<protein>
    <submittedName>
        <fullName evidence="1">Kinase-like protein</fullName>
    </submittedName>
</protein>
<dbReference type="Proteomes" id="UP000308600">
    <property type="component" value="Unassembled WGS sequence"/>
</dbReference>
<organism evidence="1 2">
    <name type="scientific">Pluteus cervinus</name>
    <dbReference type="NCBI Taxonomy" id="181527"/>
    <lineage>
        <taxon>Eukaryota</taxon>
        <taxon>Fungi</taxon>
        <taxon>Dikarya</taxon>
        <taxon>Basidiomycota</taxon>
        <taxon>Agaricomycotina</taxon>
        <taxon>Agaricomycetes</taxon>
        <taxon>Agaricomycetidae</taxon>
        <taxon>Agaricales</taxon>
        <taxon>Pluteineae</taxon>
        <taxon>Pluteaceae</taxon>
        <taxon>Pluteus</taxon>
    </lineage>
</organism>
<reference evidence="1 2" key="1">
    <citation type="journal article" date="2019" name="Nat. Ecol. Evol.">
        <title>Megaphylogeny resolves global patterns of mushroom evolution.</title>
        <authorList>
            <person name="Varga T."/>
            <person name="Krizsan K."/>
            <person name="Foldi C."/>
            <person name="Dima B."/>
            <person name="Sanchez-Garcia M."/>
            <person name="Sanchez-Ramirez S."/>
            <person name="Szollosi G.J."/>
            <person name="Szarkandi J.G."/>
            <person name="Papp V."/>
            <person name="Albert L."/>
            <person name="Andreopoulos W."/>
            <person name="Angelini C."/>
            <person name="Antonin V."/>
            <person name="Barry K.W."/>
            <person name="Bougher N.L."/>
            <person name="Buchanan P."/>
            <person name="Buyck B."/>
            <person name="Bense V."/>
            <person name="Catcheside P."/>
            <person name="Chovatia M."/>
            <person name="Cooper J."/>
            <person name="Damon W."/>
            <person name="Desjardin D."/>
            <person name="Finy P."/>
            <person name="Geml J."/>
            <person name="Haridas S."/>
            <person name="Hughes K."/>
            <person name="Justo A."/>
            <person name="Karasinski D."/>
            <person name="Kautmanova I."/>
            <person name="Kiss B."/>
            <person name="Kocsube S."/>
            <person name="Kotiranta H."/>
            <person name="LaButti K.M."/>
            <person name="Lechner B.E."/>
            <person name="Liimatainen K."/>
            <person name="Lipzen A."/>
            <person name="Lukacs Z."/>
            <person name="Mihaltcheva S."/>
            <person name="Morgado L.N."/>
            <person name="Niskanen T."/>
            <person name="Noordeloos M.E."/>
            <person name="Ohm R.A."/>
            <person name="Ortiz-Santana B."/>
            <person name="Ovrebo C."/>
            <person name="Racz N."/>
            <person name="Riley R."/>
            <person name="Savchenko A."/>
            <person name="Shiryaev A."/>
            <person name="Soop K."/>
            <person name="Spirin V."/>
            <person name="Szebenyi C."/>
            <person name="Tomsovsky M."/>
            <person name="Tulloss R.E."/>
            <person name="Uehling J."/>
            <person name="Grigoriev I.V."/>
            <person name="Vagvolgyi C."/>
            <person name="Papp T."/>
            <person name="Martin F.M."/>
            <person name="Miettinen O."/>
            <person name="Hibbett D.S."/>
            <person name="Nagy L.G."/>
        </authorList>
    </citation>
    <scope>NUCLEOTIDE SEQUENCE [LARGE SCALE GENOMIC DNA]</scope>
    <source>
        <strain evidence="1 2">NL-1719</strain>
    </source>
</reference>
<accession>A0ACD3B7L6</accession>
<keyword evidence="2" id="KW-1185">Reference proteome</keyword>
<evidence type="ECO:0000313" key="1">
    <source>
        <dbReference type="EMBL" id="TFK73989.1"/>
    </source>
</evidence>
<proteinExistence type="predicted"/>
<name>A0ACD3B7L6_9AGAR</name>
<gene>
    <name evidence="1" type="ORF">BDN72DRAFT_760701</name>
</gene>
<dbReference type="EMBL" id="ML208271">
    <property type="protein sequence ID" value="TFK73989.1"/>
    <property type="molecule type" value="Genomic_DNA"/>
</dbReference>
<evidence type="ECO:0000313" key="2">
    <source>
        <dbReference type="Proteomes" id="UP000308600"/>
    </source>
</evidence>
<sequence>MTSQLVSTNRRLRINQYQRGQRVGKGKHGEVYLCHDDNIRQEVAVKVVRRSNPRDKIKLLRKSHQQQAWPPPLSSTEQSIRKEIAIMKRCRHPHHVRLLEVIDDPHQEKIYLAMEYLSGGPVQWTNKEQQPILTVFQTRRIIRDVISGLEYLHHQGIIHRDIKPANLLWTEDRSVIKIIDFGVSHLDPKLDRRKRQEKDLPEVLALFPESDLLKRTGTPSFLAPEVVWVPDYATDFTPTTSSDTLTPGALPHNVPTTDKSRIPTTRPPITPAIDLWSLGVTFYCLLFGRTPFNVPESAHDNIHHSEYMLYHQICIQDWEADETMGADKLTTGGRHPPDRNSEGYVIISLLNGLLHKDPRDRMKLAEFKCHPWTLQDIADPDKWLRNTAFEPPETQRSRWTRTVKQVFRGLIPCSK</sequence>